<reference evidence="2" key="1">
    <citation type="submission" date="2022-07" db="EMBL/GenBank/DDBJ databases">
        <title>Phylogenomic reconstructions and comparative analyses of Kickxellomycotina fungi.</title>
        <authorList>
            <person name="Reynolds N.K."/>
            <person name="Stajich J.E."/>
            <person name="Barry K."/>
            <person name="Grigoriev I.V."/>
            <person name="Crous P."/>
            <person name="Smith M.E."/>
        </authorList>
    </citation>
    <scope>NUCLEOTIDE SEQUENCE</scope>
    <source>
        <strain evidence="2">IMI 214461</strain>
    </source>
</reference>
<dbReference type="InterPro" id="IPR036361">
    <property type="entry name" value="SAP_dom_sf"/>
</dbReference>
<dbReference type="OrthoDB" id="5520870at2759"/>
<organism evidence="2 3">
    <name type="scientific">Coemansia thaxteri</name>
    <dbReference type="NCBI Taxonomy" id="2663907"/>
    <lineage>
        <taxon>Eukaryota</taxon>
        <taxon>Fungi</taxon>
        <taxon>Fungi incertae sedis</taxon>
        <taxon>Zoopagomycota</taxon>
        <taxon>Kickxellomycotina</taxon>
        <taxon>Kickxellomycetes</taxon>
        <taxon>Kickxellales</taxon>
        <taxon>Kickxellaceae</taxon>
        <taxon>Coemansia</taxon>
    </lineage>
</organism>
<protein>
    <recommendedName>
        <fullName evidence="1">SAP domain-containing protein</fullName>
    </recommendedName>
</protein>
<feature type="domain" description="SAP" evidence="1">
    <location>
        <begin position="88"/>
        <end position="122"/>
    </location>
</feature>
<dbReference type="PROSITE" id="PS50800">
    <property type="entry name" value="SAP"/>
    <property type="match status" value="1"/>
</dbReference>
<dbReference type="AlphaFoldDB" id="A0A9W8EIC4"/>
<dbReference type="SMART" id="SM00513">
    <property type="entry name" value="SAP"/>
    <property type="match status" value="1"/>
</dbReference>
<dbReference type="EMBL" id="JANBQF010000162">
    <property type="protein sequence ID" value="KAJ2004309.1"/>
    <property type="molecule type" value="Genomic_DNA"/>
</dbReference>
<dbReference type="InterPro" id="IPR003034">
    <property type="entry name" value="SAP_dom"/>
</dbReference>
<evidence type="ECO:0000259" key="1">
    <source>
        <dbReference type="PROSITE" id="PS50800"/>
    </source>
</evidence>
<gene>
    <name evidence="2" type="ORF">H4R26_002588</name>
</gene>
<dbReference type="Pfam" id="PF02037">
    <property type="entry name" value="SAP"/>
    <property type="match status" value="1"/>
</dbReference>
<dbReference type="Gene3D" id="1.10.720.30">
    <property type="entry name" value="SAP domain"/>
    <property type="match status" value="1"/>
</dbReference>
<sequence length="663" mass="72735">MAVKPESPALSRMAKKINDSSLAVDVKKDIDRFKFTTEDLIQALPMYRAQKLGGVDMTVSSADLMLASKEDMLSMLCELRAQRCETILKAFTGPQLKQYLRQHKLSTSGTKGEMVSRILDKVWSISLKTLEMRFSTPKGGDGQDGMTLPLSKDAMDLLRALDSKFLSQLEIEFGVKIVVHESKQEVRVSGAMHHVRGALSTLREKLTADTTVQVDLAKYGTPRVLSPKHVGRIIGTLNRAVDGTLSHMSGEYFARGDRPIVALEAQRALVGAMVEPTHRSLFAVVPECIVDSHVCTMTPTADPFSQPLTFVPDMEFYTVPSTGAPTPVSLLARHTLYEIAADGAARRSNLSLTQALQSWAAEQTCVSGQLTRVSAKLGKVMVDMDCAHKRLGTRFYSPKELLEAVVARSPLFGFSSSVTPLKWLQGPGIRESPRKQVVLRFELLEHSPLPNQQTKQQAQASDNAKYRFTLPVSSDRDVLVARVDVRAGKADFDSLKLSHVSGKRTANVVILQPAQDLQICVSSQQRVDVSTNLAKALEHTVRGLGTSSHGNDRHAVTCRHDVIETHLGRFALESAKIVDVSSTQLGDGVVVCVQQKWDVIDDLRYSQVELLPAADGLATMSFVNSQDEWERYLLHLFQAALERPSTPSIALGGMGAGVHGSWQ</sequence>
<evidence type="ECO:0000313" key="2">
    <source>
        <dbReference type="EMBL" id="KAJ2004309.1"/>
    </source>
</evidence>
<keyword evidence="3" id="KW-1185">Reference proteome</keyword>
<proteinExistence type="predicted"/>
<name>A0A9W8EIC4_9FUNG</name>
<evidence type="ECO:0000313" key="3">
    <source>
        <dbReference type="Proteomes" id="UP001150907"/>
    </source>
</evidence>
<comment type="caution">
    <text evidence="2">The sequence shown here is derived from an EMBL/GenBank/DDBJ whole genome shotgun (WGS) entry which is preliminary data.</text>
</comment>
<accession>A0A9W8EIC4</accession>
<dbReference type="Proteomes" id="UP001150907">
    <property type="component" value="Unassembled WGS sequence"/>
</dbReference>